<protein>
    <submittedName>
        <fullName evidence="1">Uncharacterized protein</fullName>
    </submittedName>
</protein>
<keyword evidence="2" id="KW-1185">Reference proteome</keyword>
<reference evidence="1 2" key="1">
    <citation type="submission" date="2020-09" db="EMBL/GenBank/DDBJ databases">
        <title>Paenibacillus sp. CAU 1523 isolated from sand of Haeundae Beach.</title>
        <authorList>
            <person name="Kim W."/>
        </authorList>
    </citation>
    <scope>NUCLEOTIDE SEQUENCE [LARGE SCALE GENOMIC DNA]</scope>
    <source>
        <strain evidence="1 2">CAU 1523</strain>
    </source>
</reference>
<dbReference type="EMBL" id="JACYTN010000003">
    <property type="protein sequence ID" value="MBD8498103.1"/>
    <property type="molecule type" value="Genomic_DNA"/>
</dbReference>
<dbReference type="RefSeq" id="WP_192024489.1">
    <property type="nucleotide sequence ID" value="NZ_JACYTN010000003.1"/>
</dbReference>
<organism evidence="1 2">
    <name type="scientific">Paenibacillus arenosi</name>
    <dbReference type="NCBI Taxonomy" id="2774142"/>
    <lineage>
        <taxon>Bacteria</taxon>
        <taxon>Bacillati</taxon>
        <taxon>Bacillota</taxon>
        <taxon>Bacilli</taxon>
        <taxon>Bacillales</taxon>
        <taxon>Paenibacillaceae</taxon>
        <taxon>Paenibacillus</taxon>
    </lineage>
</organism>
<comment type="caution">
    <text evidence="1">The sequence shown here is derived from an EMBL/GenBank/DDBJ whole genome shotgun (WGS) entry which is preliminary data.</text>
</comment>
<accession>A0ABR9AVE8</accession>
<sequence>MPNFVPFNRSDRPVFDQITNALDSPAIITSPPYSASVAGNVFSAFTTTSASLGLLGGTVQSSIRLNNASSTRTCYVIRIAGGVGVGLSLLSSLNASYSVYQNGTITSPTTLTPQNANLGSANTSSMTVTGSTGAVTGGTLLLTVPVTAGPITSDFNGSIVVPPSTTLSLAVSASLTVAGTLSTQASLLWWEVG</sequence>
<dbReference type="Proteomes" id="UP000634529">
    <property type="component" value="Unassembled WGS sequence"/>
</dbReference>
<name>A0ABR9AVE8_9BACL</name>
<evidence type="ECO:0000313" key="2">
    <source>
        <dbReference type="Proteomes" id="UP000634529"/>
    </source>
</evidence>
<gene>
    <name evidence="1" type="ORF">IFO66_07260</name>
</gene>
<proteinExistence type="predicted"/>
<evidence type="ECO:0000313" key="1">
    <source>
        <dbReference type="EMBL" id="MBD8498103.1"/>
    </source>
</evidence>